<accession>A0A087M4E8</accession>
<proteinExistence type="predicted"/>
<protein>
    <submittedName>
        <fullName evidence="2">Uncharacterized protein</fullName>
    </submittedName>
</protein>
<gene>
    <name evidence="2" type="ORF">JP75_06750</name>
</gene>
<keyword evidence="3" id="KW-1185">Reference proteome</keyword>
<feature type="region of interest" description="Disordered" evidence="1">
    <location>
        <begin position="162"/>
        <end position="182"/>
    </location>
</feature>
<dbReference type="AlphaFoldDB" id="A0A087M4E8"/>
<reference evidence="2 3" key="1">
    <citation type="submission" date="2014-08" db="EMBL/GenBank/DDBJ databases">
        <authorList>
            <person name="Hassan Y.I."/>
            <person name="Lepp D."/>
            <person name="Zhou T."/>
        </authorList>
    </citation>
    <scope>NUCLEOTIDE SEQUENCE [LARGE SCALE GENOMIC DNA]</scope>
    <source>
        <strain evidence="2 3">IFO13584</strain>
    </source>
</reference>
<evidence type="ECO:0000313" key="2">
    <source>
        <dbReference type="EMBL" id="KFL31751.1"/>
    </source>
</evidence>
<evidence type="ECO:0000256" key="1">
    <source>
        <dbReference type="SAM" id="MobiDB-lite"/>
    </source>
</evidence>
<comment type="caution">
    <text evidence="2">The sequence shown here is derived from an EMBL/GenBank/DDBJ whole genome shotgun (WGS) entry which is preliminary data.</text>
</comment>
<evidence type="ECO:0000313" key="3">
    <source>
        <dbReference type="Proteomes" id="UP000028981"/>
    </source>
</evidence>
<organism evidence="2 3">
    <name type="scientific">Devosia riboflavina</name>
    <dbReference type="NCBI Taxonomy" id="46914"/>
    <lineage>
        <taxon>Bacteria</taxon>
        <taxon>Pseudomonadati</taxon>
        <taxon>Pseudomonadota</taxon>
        <taxon>Alphaproteobacteria</taxon>
        <taxon>Hyphomicrobiales</taxon>
        <taxon>Devosiaceae</taxon>
        <taxon>Devosia</taxon>
    </lineage>
</organism>
<sequence>MDVPARLKWRKGADGFIAHPTATDHHERFASLRLYNSGWNTDVTPPRRFESWLWLVKWEGWFVEHGYWDNKQGAADKATEAWWRCVQTDIPRDVDMEVAMIVARALVMPVPNSLFGEDANFLQKVNWHLHEVYRHEIAAGVPALKNLSEQLSAELFRRREAGEYKEPEPYQSSPTFRRRRRR</sequence>
<dbReference type="EMBL" id="JQGC01000005">
    <property type="protein sequence ID" value="KFL31751.1"/>
    <property type="molecule type" value="Genomic_DNA"/>
</dbReference>
<name>A0A087M4E8_9HYPH</name>
<dbReference type="Proteomes" id="UP000028981">
    <property type="component" value="Unassembled WGS sequence"/>
</dbReference>